<evidence type="ECO:0000313" key="2">
    <source>
        <dbReference type="Proteomes" id="UP000807115"/>
    </source>
</evidence>
<reference evidence="1" key="2">
    <citation type="submission" date="2020-10" db="EMBL/GenBank/DDBJ databases">
        <authorList>
            <person name="Cooper E.A."/>
            <person name="Brenton Z.W."/>
            <person name="Flinn B.S."/>
            <person name="Jenkins J."/>
            <person name="Shu S."/>
            <person name="Flowers D."/>
            <person name="Luo F."/>
            <person name="Wang Y."/>
            <person name="Xia P."/>
            <person name="Barry K."/>
            <person name="Daum C."/>
            <person name="Lipzen A."/>
            <person name="Yoshinaga Y."/>
            <person name="Schmutz J."/>
            <person name="Saski C."/>
            <person name="Vermerris W."/>
            <person name="Kresovich S."/>
        </authorList>
    </citation>
    <scope>NUCLEOTIDE SEQUENCE</scope>
</reference>
<dbReference type="EMBL" id="CM027682">
    <property type="protein sequence ID" value="KAG0537241.1"/>
    <property type="molecule type" value="Genomic_DNA"/>
</dbReference>
<reference evidence="1" key="1">
    <citation type="journal article" date="2019" name="BMC Genomics">
        <title>A new reference genome for Sorghum bicolor reveals high levels of sequence similarity between sweet and grain genotypes: implications for the genetics of sugar metabolism.</title>
        <authorList>
            <person name="Cooper E.A."/>
            <person name="Brenton Z.W."/>
            <person name="Flinn B.S."/>
            <person name="Jenkins J."/>
            <person name="Shu S."/>
            <person name="Flowers D."/>
            <person name="Luo F."/>
            <person name="Wang Y."/>
            <person name="Xia P."/>
            <person name="Barry K."/>
            <person name="Daum C."/>
            <person name="Lipzen A."/>
            <person name="Yoshinaga Y."/>
            <person name="Schmutz J."/>
            <person name="Saski C."/>
            <person name="Vermerris W."/>
            <person name="Kresovich S."/>
        </authorList>
    </citation>
    <scope>NUCLEOTIDE SEQUENCE</scope>
</reference>
<organism evidence="1 2">
    <name type="scientific">Sorghum bicolor</name>
    <name type="common">Sorghum</name>
    <name type="synonym">Sorghum vulgare</name>
    <dbReference type="NCBI Taxonomy" id="4558"/>
    <lineage>
        <taxon>Eukaryota</taxon>
        <taxon>Viridiplantae</taxon>
        <taxon>Streptophyta</taxon>
        <taxon>Embryophyta</taxon>
        <taxon>Tracheophyta</taxon>
        <taxon>Spermatophyta</taxon>
        <taxon>Magnoliopsida</taxon>
        <taxon>Liliopsida</taxon>
        <taxon>Poales</taxon>
        <taxon>Poaceae</taxon>
        <taxon>PACMAD clade</taxon>
        <taxon>Panicoideae</taxon>
        <taxon>Andropogonodae</taxon>
        <taxon>Andropogoneae</taxon>
        <taxon>Sorghinae</taxon>
        <taxon>Sorghum</taxon>
    </lineage>
</organism>
<accession>A0A921RBP9</accession>
<sequence length="87" mass="10006">MAALVKCFEIGRLGADRVLRNGKHFDWQGKPCLPIYHLLHSFGPMFTAYQFRLCQMKTPNFMSVLDMSLLPSPYANLMYTFSVLSNK</sequence>
<dbReference type="AlphaFoldDB" id="A0A921RBP9"/>
<dbReference type="Proteomes" id="UP000807115">
    <property type="component" value="Chromosome 3"/>
</dbReference>
<protein>
    <submittedName>
        <fullName evidence="1">Uncharacterized protein</fullName>
    </submittedName>
</protein>
<name>A0A921RBP9_SORBI</name>
<evidence type="ECO:0000313" key="1">
    <source>
        <dbReference type="EMBL" id="KAG0537241.1"/>
    </source>
</evidence>
<proteinExistence type="predicted"/>
<comment type="caution">
    <text evidence="1">The sequence shown here is derived from an EMBL/GenBank/DDBJ whole genome shotgun (WGS) entry which is preliminary data.</text>
</comment>
<gene>
    <name evidence="1" type="ORF">BDA96_03G131600</name>
</gene>